<accession>A0A7C0Y606</accession>
<dbReference type="AlphaFoldDB" id="A0A7C0Y606"/>
<gene>
    <name evidence="1" type="ORF">ENG63_06595</name>
</gene>
<organism evidence="1">
    <name type="scientific">Desulfofervidus auxilii</name>
    <dbReference type="NCBI Taxonomy" id="1621989"/>
    <lineage>
        <taxon>Bacteria</taxon>
        <taxon>Pseudomonadati</taxon>
        <taxon>Thermodesulfobacteriota</taxon>
        <taxon>Candidatus Desulfofervidia</taxon>
        <taxon>Candidatus Desulfofervidales</taxon>
        <taxon>Candidatus Desulfofervidaceae</taxon>
        <taxon>Candidatus Desulfofervidus</taxon>
    </lineage>
</organism>
<proteinExistence type="predicted"/>
<name>A0A7C0Y606_DESA2</name>
<protein>
    <submittedName>
        <fullName evidence="1">Uncharacterized protein</fullName>
    </submittedName>
</protein>
<evidence type="ECO:0000313" key="1">
    <source>
        <dbReference type="EMBL" id="HDD44509.1"/>
    </source>
</evidence>
<sequence>MEQSKKGHIEVIDENGEKIGYVFVYPSKELGKRDIIYYDIKKRKAKSLRSITELINLIAKKVSIEEIKKTISFVEERLIDLG</sequence>
<comment type="caution">
    <text evidence="1">The sequence shown here is derived from an EMBL/GenBank/DDBJ whole genome shotgun (WGS) entry which is preliminary data.</text>
</comment>
<reference evidence="1" key="1">
    <citation type="journal article" date="2020" name="mSystems">
        <title>Genome- and Community-Level Interaction Insights into Carbon Utilization and Element Cycling Functions of Hydrothermarchaeota in Hydrothermal Sediment.</title>
        <authorList>
            <person name="Zhou Z."/>
            <person name="Liu Y."/>
            <person name="Xu W."/>
            <person name="Pan J."/>
            <person name="Luo Z.H."/>
            <person name="Li M."/>
        </authorList>
    </citation>
    <scope>NUCLEOTIDE SEQUENCE [LARGE SCALE GENOMIC DNA]</scope>
    <source>
        <strain evidence="1">HyVt-233</strain>
    </source>
</reference>
<dbReference type="EMBL" id="DRBS01000250">
    <property type="protein sequence ID" value="HDD44509.1"/>
    <property type="molecule type" value="Genomic_DNA"/>
</dbReference>
<dbReference type="Proteomes" id="UP000886289">
    <property type="component" value="Unassembled WGS sequence"/>
</dbReference>